<evidence type="ECO:0000313" key="1">
    <source>
        <dbReference type="EMBL" id="KCZ99356.1"/>
    </source>
</evidence>
<name>A0A062VL38_9PROT</name>
<evidence type="ECO:0000313" key="2">
    <source>
        <dbReference type="Proteomes" id="UP000027100"/>
    </source>
</evidence>
<dbReference type="eggNOG" id="COG0189">
    <property type="taxonomic scope" value="Bacteria"/>
</dbReference>
<organism evidence="1 2">
    <name type="scientific">Hyphomonas polymorpha PS728</name>
    <dbReference type="NCBI Taxonomy" id="1280954"/>
    <lineage>
        <taxon>Bacteria</taxon>
        <taxon>Pseudomonadati</taxon>
        <taxon>Pseudomonadota</taxon>
        <taxon>Alphaproteobacteria</taxon>
        <taxon>Hyphomonadales</taxon>
        <taxon>Hyphomonadaceae</taxon>
        <taxon>Hyphomonas</taxon>
    </lineage>
</organism>
<gene>
    <name evidence="1" type="ORF">HPO_05452</name>
</gene>
<dbReference type="RefSeq" id="WP_035595566.1">
    <property type="nucleotide sequence ID" value="NZ_ARYM01000005.1"/>
</dbReference>
<dbReference type="AlphaFoldDB" id="A0A062VL38"/>
<comment type="caution">
    <text evidence="1">The sequence shown here is derived from an EMBL/GenBank/DDBJ whole genome shotgun (WGS) entry which is preliminary data.</text>
</comment>
<proteinExistence type="predicted"/>
<protein>
    <recommendedName>
        <fullName evidence="3">ATP-grasp domain-containing protein</fullName>
    </recommendedName>
</protein>
<sequence>MRNQIVPRLSGAAPRPLRHTLDRIAILNNSGHAPGHRTHLTDLLAEHWRASGVEVIELSGTRGFVEADLLFLNLSRPVVPEEYNRFAAQYPVTFNAGAGDLRKHRYSSGLLQAGAAYKGAVIVKSDQGYIGPSTSERASLLRRLTGLTRTAAPREAFANDNYRIYPSINDVPAEKFVPGYIVQKFLPEENAGRYVLRQYHFLGDQHFLSLQTSGAAIIRTSVPQSLEEWTPPQELLDLRARLGLDYGRIDFVEAEGKPFVISVARSPALPVSKEPGFVPPAYFRLAEAFADAMVDIYSTTEKAVF</sequence>
<dbReference type="EMBL" id="ARYM01000005">
    <property type="protein sequence ID" value="KCZ99356.1"/>
    <property type="molecule type" value="Genomic_DNA"/>
</dbReference>
<keyword evidence="2" id="KW-1185">Reference proteome</keyword>
<dbReference type="Proteomes" id="UP000027100">
    <property type="component" value="Unassembled WGS sequence"/>
</dbReference>
<dbReference type="PATRIC" id="fig|1280954.3.peg.1112"/>
<reference evidence="1 2" key="1">
    <citation type="journal article" date="2014" name="Antonie Van Leeuwenhoek">
        <title>Hyphomonas beringensis sp. nov. and Hyphomonas chukchiensis sp. nov., isolated from surface seawater of the Bering Sea and Chukchi Sea.</title>
        <authorList>
            <person name="Li C."/>
            <person name="Lai Q."/>
            <person name="Li G."/>
            <person name="Dong C."/>
            <person name="Wang J."/>
            <person name="Liao Y."/>
            <person name="Shao Z."/>
        </authorList>
    </citation>
    <scope>NUCLEOTIDE SEQUENCE [LARGE SCALE GENOMIC DNA]</scope>
    <source>
        <strain evidence="1 2">PS728</strain>
    </source>
</reference>
<evidence type="ECO:0008006" key="3">
    <source>
        <dbReference type="Google" id="ProtNLM"/>
    </source>
</evidence>
<accession>A0A062VL38</accession>
<dbReference type="OrthoDB" id="7337972at2"/>